<evidence type="ECO:0000313" key="2">
    <source>
        <dbReference type="EMBL" id="PUZ58638.1"/>
    </source>
</evidence>
<name>A0A2T7DSV0_9POAL</name>
<evidence type="ECO:0000256" key="1">
    <source>
        <dbReference type="SAM" id="Phobius"/>
    </source>
</evidence>
<keyword evidence="3" id="KW-1185">Reference proteome</keyword>
<dbReference type="EMBL" id="CM009753">
    <property type="protein sequence ID" value="PUZ58638.1"/>
    <property type="molecule type" value="Genomic_DNA"/>
</dbReference>
<dbReference type="Proteomes" id="UP000244336">
    <property type="component" value="Chromosome 5"/>
</dbReference>
<keyword evidence="1" id="KW-0472">Membrane</keyword>
<evidence type="ECO:0008006" key="4">
    <source>
        <dbReference type="Google" id="ProtNLM"/>
    </source>
</evidence>
<feature type="transmembrane region" description="Helical" evidence="1">
    <location>
        <begin position="18"/>
        <end position="37"/>
    </location>
</feature>
<protein>
    <recommendedName>
        <fullName evidence="4">Transmembrane protein</fullName>
    </recommendedName>
</protein>
<proteinExistence type="predicted"/>
<accession>A0A2T7DSV0</accession>
<sequence>MGVGRRWRGVFDIVTSDFFFSFVPLFYFFFYIFQAIVRRFILSWFLRIQNY</sequence>
<evidence type="ECO:0000313" key="3">
    <source>
        <dbReference type="Proteomes" id="UP000244336"/>
    </source>
</evidence>
<dbReference type="Gramene" id="PUZ58638">
    <property type="protein sequence ID" value="PUZ58638"/>
    <property type="gene ID" value="GQ55_5G524500"/>
</dbReference>
<keyword evidence="1" id="KW-0812">Transmembrane</keyword>
<gene>
    <name evidence="2" type="ORF">GQ55_5G524500</name>
</gene>
<keyword evidence="1" id="KW-1133">Transmembrane helix</keyword>
<dbReference type="AlphaFoldDB" id="A0A2T7DSV0"/>
<organism evidence="2 3">
    <name type="scientific">Panicum hallii var. hallii</name>
    <dbReference type="NCBI Taxonomy" id="1504633"/>
    <lineage>
        <taxon>Eukaryota</taxon>
        <taxon>Viridiplantae</taxon>
        <taxon>Streptophyta</taxon>
        <taxon>Embryophyta</taxon>
        <taxon>Tracheophyta</taxon>
        <taxon>Spermatophyta</taxon>
        <taxon>Magnoliopsida</taxon>
        <taxon>Liliopsida</taxon>
        <taxon>Poales</taxon>
        <taxon>Poaceae</taxon>
        <taxon>PACMAD clade</taxon>
        <taxon>Panicoideae</taxon>
        <taxon>Panicodae</taxon>
        <taxon>Paniceae</taxon>
        <taxon>Panicinae</taxon>
        <taxon>Panicum</taxon>
        <taxon>Panicum sect. Panicum</taxon>
    </lineage>
</organism>
<reference evidence="2 3" key="1">
    <citation type="submission" date="2018-04" db="EMBL/GenBank/DDBJ databases">
        <title>WGS assembly of Panicum hallii var. hallii HAL2.</title>
        <authorList>
            <person name="Lovell J."/>
            <person name="Jenkins J."/>
            <person name="Lowry D."/>
            <person name="Mamidi S."/>
            <person name="Sreedasyam A."/>
            <person name="Weng X."/>
            <person name="Barry K."/>
            <person name="Bonette J."/>
            <person name="Campitelli B."/>
            <person name="Daum C."/>
            <person name="Gordon S."/>
            <person name="Gould B."/>
            <person name="Lipzen A."/>
            <person name="MacQueen A."/>
            <person name="Palacio-Mejia J."/>
            <person name="Plott C."/>
            <person name="Shakirov E."/>
            <person name="Shu S."/>
            <person name="Yoshinaga Y."/>
            <person name="Zane M."/>
            <person name="Rokhsar D."/>
            <person name="Grimwood J."/>
            <person name="Schmutz J."/>
            <person name="Juenger T."/>
        </authorList>
    </citation>
    <scope>NUCLEOTIDE SEQUENCE [LARGE SCALE GENOMIC DNA]</scope>
    <source>
        <strain evidence="3">cv. HAL2</strain>
    </source>
</reference>